<dbReference type="CDD" id="cd01671">
    <property type="entry name" value="CARD"/>
    <property type="match status" value="1"/>
</dbReference>
<evidence type="ECO:0000313" key="2">
    <source>
        <dbReference type="EnsemblMetazoa" id="CapteP203560"/>
    </source>
</evidence>
<evidence type="ECO:0000259" key="1">
    <source>
        <dbReference type="PROSITE" id="PS50209"/>
    </source>
</evidence>
<name>X2A513_CAPTE</name>
<dbReference type="Gene3D" id="1.10.533.10">
    <property type="entry name" value="Death Domain, Fas"/>
    <property type="match status" value="1"/>
</dbReference>
<feature type="domain" description="CARD" evidence="1">
    <location>
        <begin position="3"/>
        <end position="92"/>
    </location>
</feature>
<sequence length="136" mass="15995">MALSEERKLILTDKRVELVASIKLHGLWSHLRSHKIVTEQDEARIKFNRTSYEQIGKLLDHLARRTDRDFKAFCECLEADNQGHVVTEILRYSAPSPSNEEKSHYELTFRLLYLIYRYYVIFKTTVGITTEISAFE</sequence>
<reference evidence="3" key="1">
    <citation type="submission" date="2012-12" db="EMBL/GenBank/DDBJ databases">
        <authorList>
            <person name="Hellsten U."/>
            <person name="Grimwood J."/>
            <person name="Chapman J.A."/>
            <person name="Shapiro H."/>
            <person name="Aerts A."/>
            <person name="Otillar R.P."/>
            <person name="Terry A.Y."/>
            <person name="Boore J.L."/>
            <person name="Simakov O."/>
            <person name="Marletaz F."/>
            <person name="Cho S.-J."/>
            <person name="Edsinger-Gonzales E."/>
            <person name="Havlak P."/>
            <person name="Kuo D.-H."/>
            <person name="Larsson T."/>
            <person name="Lv J."/>
            <person name="Arendt D."/>
            <person name="Savage R."/>
            <person name="Osoegawa K."/>
            <person name="de Jong P."/>
            <person name="Lindberg D.R."/>
            <person name="Seaver E.C."/>
            <person name="Weisblat D.A."/>
            <person name="Putnam N.H."/>
            <person name="Grigoriev I.V."/>
            <person name="Rokhsar D.S."/>
        </authorList>
    </citation>
    <scope>NUCLEOTIDE SEQUENCE</scope>
    <source>
        <strain evidence="3">I ESC-2004</strain>
    </source>
</reference>
<dbReference type="SUPFAM" id="SSF47986">
    <property type="entry name" value="DEATH domain"/>
    <property type="match status" value="1"/>
</dbReference>
<dbReference type="InterPro" id="IPR001315">
    <property type="entry name" value="CARD"/>
</dbReference>
<reference evidence="2" key="3">
    <citation type="submission" date="2015-06" db="UniProtKB">
        <authorList>
            <consortium name="EnsemblMetazoa"/>
        </authorList>
    </citation>
    <scope>IDENTIFICATION</scope>
</reference>
<proteinExistence type="predicted"/>
<dbReference type="GO" id="GO:0070513">
    <property type="term" value="F:death domain binding"/>
    <property type="evidence" value="ECO:0007669"/>
    <property type="project" value="InterPro"/>
</dbReference>
<dbReference type="PANTHER" id="PTHR15034:SF5">
    <property type="entry name" value="DEATH DOMAIN-CONTAINING PROTEIN CRADD"/>
    <property type="match status" value="1"/>
</dbReference>
<evidence type="ECO:0000313" key="3">
    <source>
        <dbReference type="Proteomes" id="UP000014760"/>
    </source>
</evidence>
<dbReference type="Pfam" id="PF00619">
    <property type="entry name" value="CARD"/>
    <property type="match status" value="1"/>
</dbReference>
<reference evidence="3" key="2">
    <citation type="journal article" date="2013" name="Nature">
        <title>Insights into bilaterian evolution from three spiralian genomes.</title>
        <authorList>
            <person name="Simakov O."/>
            <person name="Marletaz F."/>
            <person name="Cho S.J."/>
            <person name="Edsinger-Gonzales E."/>
            <person name="Havlak P."/>
            <person name="Hellsten U."/>
            <person name="Kuo D.H."/>
            <person name="Larsson T."/>
            <person name="Lv J."/>
            <person name="Arendt D."/>
            <person name="Savage R."/>
            <person name="Osoegawa K."/>
            <person name="de Jong P."/>
            <person name="Grimwood J."/>
            <person name="Chapman J.A."/>
            <person name="Shapiro H."/>
            <person name="Aerts A."/>
            <person name="Otillar R.P."/>
            <person name="Terry A.Y."/>
            <person name="Boore J.L."/>
            <person name="Grigoriev I.V."/>
            <person name="Lindberg D.R."/>
            <person name="Seaver E.C."/>
            <person name="Weisblat D.A."/>
            <person name="Putnam N.H."/>
            <person name="Rokhsar D.S."/>
        </authorList>
    </citation>
    <scope>NUCLEOTIDE SEQUENCE</scope>
    <source>
        <strain evidence="3">I ESC-2004</strain>
    </source>
</reference>
<dbReference type="EMBL" id="AMQN01015020">
    <property type="status" value="NOT_ANNOTATED_CDS"/>
    <property type="molecule type" value="Genomic_DNA"/>
</dbReference>
<dbReference type="GO" id="GO:0002020">
    <property type="term" value="F:protease binding"/>
    <property type="evidence" value="ECO:0007669"/>
    <property type="project" value="InterPro"/>
</dbReference>
<dbReference type="PROSITE" id="PS50209">
    <property type="entry name" value="CARD"/>
    <property type="match status" value="1"/>
</dbReference>
<dbReference type="InterPro" id="IPR037939">
    <property type="entry name" value="CRADD"/>
</dbReference>
<dbReference type="GO" id="GO:0042981">
    <property type="term" value="P:regulation of apoptotic process"/>
    <property type="evidence" value="ECO:0007669"/>
    <property type="project" value="InterPro"/>
</dbReference>
<dbReference type="InterPro" id="IPR011029">
    <property type="entry name" value="DEATH-like_dom_sf"/>
</dbReference>
<organism evidence="2 3">
    <name type="scientific">Capitella teleta</name>
    <name type="common">Polychaete worm</name>
    <dbReference type="NCBI Taxonomy" id="283909"/>
    <lineage>
        <taxon>Eukaryota</taxon>
        <taxon>Metazoa</taxon>
        <taxon>Spiralia</taxon>
        <taxon>Lophotrochozoa</taxon>
        <taxon>Annelida</taxon>
        <taxon>Polychaeta</taxon>
        <taxon>Sedentaria</taxon>
        <taxon>Scolecida</taxon>
        <taxon>Capitellidae</taxon>
        <taxon>Capitella</taxon>
    </lineage>
</organism>
<dbReference type="EnsemblMetazoa" id="CapteT203560">
    <property type="protein sequence ID" value="CapteP203560"/>
    <property type="gene ID" value="CapteG203560"/>
</dbReference>
<accession>X2A513</accession>
<dbReference type="PANTHER" id="PTHR15034">
    <property type="entry name" value="DEATH DOMAIN-CONTAINING PROTEIN CRADD"/>
    <property type="match status" value="1"/>
</dbReference>
<keyword evidence="3" id="KW-1185">Reference proteome</keyword>
<dbReference type="HOGENOM" id="CLU_1877405_0_0_1"/>
<protein>
    <recommendedName>
        <fullName evidence="1">CARD domain-containing protein</fullName>
    </recommendedName>
</protein>
<dbReference type="AlphaFoldDB" id="X2A513"/>
<dbReference type="Proteomes" id="UP000014760">
    <property type="component" value="Unassembled WGS sequence"/>
</dbReference>